<gene>
    <name evidence="2" type="ORF">SAMN06264346_101390</name>
</gene>
<evidence type="ECO:0000256" key="1">
    <source>
        <dbReference type="SAM" id="MobiDB-lite"/>
    </source>
</evidence>
<reference evidence="2 3" key="1">
    <citation type="submission" date="2017-05" db="EMBL/GenBank/DDBJ databases">
        <authorList>
            <person name="Varghese N."/>
            <person name="Submissions S."/>
        </authorList>
    </citation>
    <scope>NUCLEOTIDE SEQUENCE [LARGE SCALE GENOMIC DNA]</scope>
    <source>
        <strain evidence="2 3">DSM 28214</strain>
    </source>
</reference>
<sequence>MSKKGVSAVSGNTSPLVGEKYSYHIAGWYADTPDSEKDPSRITWELFIKRSNGKFTTTNIKKKGVGDFTFGEKALGHTFRLEAYLYEPEGGGLIITPKRDKIPRISKVELFYVDDSRGDTFSFMEKLRARVYTVNLFDEEVVFTLWEDDAKGGGHNKSNTPIATQKAKVDHNGIAVTEFVLSKALMQKAMQGETDFKQLEFYVTVEYYKNKKHATENVELNNPFPQTPKSQPKQLSVPKAKGSPAEQKPKSKKEEKGIMESITDQFLELWDWSESKGRIKKDQPPTRQKPEGRSPVVVSEAKQEKKEDDKDRLIIFPLLVKPENDKDSKWGKARNWTAKQGANMTTFNSNRDKGKRKHAGRDLYTKPLETVVAIADGVVLEVKPFYSETHQVTIRHTLWEK</sequence>
<evidence type="ECO:0000313" key="3">
    <source>
        <dbReference type="Proteomes" id="UP001157960"/>
    </source>
</evidence>
<name>A0ABY1NBP7_9FLAO</name>
<feature type="compositionally biased region" description="Basic and acidic residues" evidence="1">
    <location>
        <begin position="277"/>
        <end position="292"/>
    </location>
</feature>
<dbReference type="Gene3D" id="2.70.70.10">
    <property type="entry name" value="Glucose Permease (Domain IIA)"/>
    <property type="match status" value="1"/>
</dbReference>
<feature type="region of interest" description="Disordered" evidence="1">
    <location>
        <begin position="277"/>
        <end position="305"/>
    </location>
</feature>
<dbReference type="RefSeq" id="WP_283420775.1">
    <property type="nucleotide sequence ID" value="NZ_FXTZ01000001.1"/>
</dbReference>
<accession>A0ABY1NBP7</accession>
<keyword evidence="3" id="KW-1185">Reference proteome</keyword>
<feature type="compositionally biased region" description="Basic and acidic residues" evidence="1">
    <location>
        <begin position="247"/>
        <end position="258"/>
    </location>
</feature>
<feature type="compositionally biased region" description="Polar residues" evidence="1">
    <location>
        <begin position="218"/>
        <end position="234"/>
    </location>
</feature>
<organism evidence="2 3">
    <name type="scientific">Chryseobacterium profundimaris</name>
    <dbReference type="NCBI Taxonomy" id="1387275"/>
    <lineage>
        <taxon>Bacteria</taxon>
        <taxon>Pseudomonadati</taxon>
        <taxon>Bacteroidota</taxon>
        <taxon>Flavobacteriia</taxon>
        <taxon>Flavobacteriales</taxon>
        <taxon>Weeksellaceae</taxon>
        <taxon>Chryseobacterium group</taxon>
        <taxon>Chryseobacterium</taxon>
    </lineage>
</organism>
<dbReference type="EMBL" id="FXTZ01000001">
    <property type="protein sequence ID" value="SMP05259.1"/>
    <property type="molecule type" value="Genomic_DNA"/>
</dbReference>
<comment type="caution">
    <text evidence="2">The sequence shown here is derived from an EMBL/GenBank/DDBJ whole genome shotgun (WGS) entry which is preliminary data.</text>
</comment>
<dbReference type="Proteomes" id="UP001157960">
    <property type="component" value="Unassembled WGS sequence"/>
</dbReference>
<evidence type="ECO:0000313" key="2">
    <source>
        <dbReference type="EMBL" id="SMP05259.1"/>
    </source>
</evidence>
<dbReference type="InterPro" id="IPR011055">
    <property type="entry name" value="Dup_hybrid_motif"/>
</dbReference>
<protein>
    <submittedName>
        <fullName evidence="2">Uncharacterized protein</fullName>
    </submittedName>
</protein>
<proteinExistence type="predicted"/>
<feature type="region of interest" description="Disordered" evidence="1">
    <location>
        <begin position="218"/>
        <end position="258"/>
    </location>
</feature>